<dbReference type="Proteomes" id="UP001147782">
    <property type="component" value="Unassembled WGS sequence"/>
</dbReference>
<dbReference type="RefSeq" id="XP_056552844.1">
    <property type="nucleotide sequence ID" value="XM_056700781.1"/>
</dbReference>
<evidence type="ECO:0000313" key="1">
    <source>
        <dbReference type="EMBL" id="KAJ5368102.1"/>
    </source>
</evidence>
<comment type="caution">
    <text evidence="1">The sequence shown here is derived from an EMBL/GenBank/DDBJ whole genome shotgun (WGS) entry which is preliminary data.</text>
</comment>
<reference evidence="1" key="1">
    <citation type="submission" date="2022-11" db="EMBL/GenBank/DDBJ databases">
        <authorList>
            <person name="Petersen C."/>
        </authorList>
    </citation>
    <scope>NUCLEOTIDE SEQUENCE</scope>
    <source>
        <strain evidence="1">IBT 29864</strain>
    </source>
</reference>
<name>A0A9W9RXI9_9EURO</name>
<dbReference type="GeneID" id="81439960"/>
<protein>
    <submittedName>
        <fullName evidence="1">Uncharacterized protein</fullName>
    </submittedName>
</protein>
<gene>
    <name evidence="1" type="ORF">N7496_007862</name>
</gene>
<evidence type="ECO:0000313" key="2">
    <source>
        <dbReference type="Proteomes" id="UP001147782"/>
    </source>
</evidence>
<dbReference type="EMBL" id="JAPZBS010000007">
    <property type="protein sequence ID" value="KAJ5368102.1"/>
    <property type="molecule type" value="Genomic_DNA"/>
</dbReference>
<keyword evidence="2" id="KW-1185">Reference proteome</keyword>
<proteinExistence type="predicted"/>
<dbReference type="AlphaFoldDB" id="A0A9W9RXI9"/>
<reference evidence="1" key="2">
    <citation type="journal article" date="2023" name="IMA Fungus">
        <title>Comparative genomic study of the Penicillium genus elucidates a diverse pangenome and 15 lateral gene transfer events.</title>
        <authorList>
            <person name="Petersen C."/>
            <person name="Sorensen T."/>
            <person name="Nielsen M.R."/>
            <person name="Sondergaard T.E."/>
            <person name="Sorensen J.L."/>
            <person name="Fitzpatrick D.A."/>
            <person name="Frisvad J.C."/>
            <person name="Nielsen K.L."/>
        </authorList>
    </citation>
    <scope>NUCLEOTIDE SEQUENCE</scope>
    <source>
        <strain evidence="1">IBT 29864</strain>
    </source>
</reference>
<dbReference type="OrthoDB" id="3437411at2759"/>
<accession>A0A9W9RXI9</accession>
<organism evidence="1 2">
    <name type="scientific">Penicillium cataractarum</name>
    <dbReference type="NCBI Taxonomy" id="2100454"/>
    <lineage>
        <taxon>Eukaryota</taxon>
        <taxon>Fungi</taxon>
        <taxon>Dikarya</taxon>
        <taxon>Ascomycota</taxon>
        <taxon>Pezizomycotina</taxon>
        <taxon>Eurotiomycetes</taxon>
        <taxon>Eurotiomycetidae</taxon>
        <taxon>Eurotiales</taxon>
        <taxon>Aspergillaceae</taxon>
        <taxon>Penicillium</taxon>
    </lineage>
</organism>
<sequence length="372" mass="42992">MKINVREIVYHKTPRANEEYRMGGYQRHLCDEDMQLVQTALRNTRFVGQKTDSVVNMLINDKIRGIFLAQALTTIVISGSTNLISLAMTRPFNEESFLWWFPGRCNEDDYAHFSLDKFLRHANVDPEGKPYLDNLRDVYIINEYPTLKNVHDNYYRTDFMGCLPFSGHLLAIEFVVKQDLHQPFLFTPCLLGEVDREFQYRIGGRAPGGHGHHFFTPLPVFKLRYQHKNTLESLDLDVESHLPMLKDWDDKNIEDDSVEMNPGWLTEEEEALEFRFLTSIWKLEGSLQDLSALKSLSIGIGLLLFFTRGVHVNPKKRRASFTLADCLPGNLEFLCIQGYEKGLNETSETQMDHLLAYYKSGNLNLKEITGIE</sequence>